<feature type="chain" id="PRO_5028819816" evidence="1">
    <location>
        <begin position="27"/>
        <end position="740"/>
    </location>
</feature>
<proteinExistence type="predicted"/>
<dbReference type="GO" id="GO:0005975">
    <property type="term" value="P:carbohydrate metabolic process"/>
    <property type="evidence" value="ECO:0007669"/>
    <property type="project" value="InterPro"/>
</dbReference>
<gene>
    <name evidence="3" type="ORF">H8F01_07685</name>
</gene>
<keyword evidence="3" id="KW-0378">Hydrolase</keyword>
<dbReference type="AlphaFoldDB" id="A0A7G8Q872"/>
<protein>
    <submittedName>
        <fullName evidence="3">Six-hairpin glycosidase-like protein</fullName>
    </submittedName>
</protein>
<evidence type="ECO:0000256" key="1">
    <source>
        <dbReference type="SAM" id="SignalP"/>
    </source>
</evidence>
<sequence>MSGGFSPRRRLALACVAVLFAGAVQADAITAQGTVNWQGKSASMSTQADGGFVLHAPAGDRAIPAQKLRVHTASPLFDGLFAMAQDDLSHDSVSAIKDGAYDHGKEIPCDCFATGEKWPYVWTRDLSYSIDLALWRIDANRARQSLRFKLSDVREPSAPQGLYVMQDTGSGGSWPISTDRVVWFLGAARLLDDQAFADDTWHALKDTLAQDRLYVFDGTLGLYRGETSFLDWREQTYPAWTEKDVRFIGESFALSTNVLHYQALQLAAKLAEQRHDASAKDFHAQAEALKQAINAHFWRADRGMYMSYIGPGAMPVDSYDLLGIALAVTSGVADPARAKQTLAHYPAWPAGSPVIWPERRDQPVYHNRAIWPFVSAYSLRAARVVNDAPRIAHEMDSILRGAALASSNMENYELVSQAVHVEEGKLSGPVVNSPRQLWSVAGYLDMVIGGVFGVGDDGRVDPKLPVSWLAPLFGDTQKISLDLAGQRISLVRPAKVDGDLLVAQSQHREGDETVVQLKAIRSGAAPLRLDAPLFGPDMPGAPAVADTPDGWKVSFDGKGVLYVDGRRIGAIDGSLTVPKGDTRQCFQLTRLGADGVESLPGMATCKGDESRLAGQGPWEWKAAKAGRFAVSFDYANDHGPINTGVTAAVKLLDVSCDGAAPQRVPVVMPHSVGLQRSSTATITAPAGALCRFRLDQGFNMSDLRHNAHYTGEQGGASGPVNDAAVQAMLVSPAPQGSSAP</sequence>
<dbReference type="Proteomes" id="UP000515873">
    <property type="component" value="Chromosome"/>
</dbReference>
<name>A0A7G8Q872_9GAMM</name>
<dbReference type="Gene3D" id="1.50.10.10">
    <property type="match status" value="1"/>
</dbReference>
<dbReference type="SUPFAM" id="SSF48208">
    <property type="entry name" value="Six-hairpin glycosidases"/>
    <property type="match status" value="1"/>
</dbReference>
<organism evidence="3 4">
    <name type="scientific">Dyella telluris</name>
    <dbReference type="NCBI Taxonomy" id="2763498"/>
    <lineage>
        <taxon>Bacteria</taxon>
        <taxon>Pseudomonadati</taxon>
        <taxon>Pseudomonadota</taxon>
        <taxon>Gammaproteobacteria</taxon>
        <taxon>Lysobacterales</taxon>
        <taxon>Rhodanobacteraceae</taxon>
        <taxon>Dyella</taxon>
    </lineage>
</organism>
<accession>A0A7G8Q872</accession>
<feature type="domain" description="Alpha-L-rhamnosidase six-hairpin glycosidase" evidence="2">
    <location>
        <begin position="106"/>
        <end position="304"/>
    </location>
</feature>
<evidence type="ECO:0000313" key="4">
    <source>
        <dbReference type="Proteomes" id="UP000515873"/>
    </source>
</evidence>
<keyword evidence="4" id="KW-1185">Reference proteome</keyword>
<dbReference type="EMBL" id="CP060412">
    <property type="protein sequence ID" value="QNK02980.1"/>
    <property type="molecule type" value="Genomic_DNA"/>
</dbReference>
<reference evidence="3 4" key="1">
    <citation type="submission" date="2020-08" db="EMBL/GenBank/DDBJ databases">
        <title>Dyella sp. G9 isolated from forest soil.</title>
        <authorList>
            <person name="Fu J."/>
            <person name="Qiu L."/>
        </authorList>
    </citation>
    <scope>NUCLEOTIDE SEQUENCE [LARGE SCALE GENOMIC DNA]</scope>
    <source>
        <strain evidence="3 4">G9</strain>
    </source>
</reference>
<dbReference type="Pfam" id="PF17389">
    <property type="entry name" value="Bac_rhamnosid6H"/>
    <property type="match status" value="1"/>
</dbReference>
<keyword evidence="3" id="KW-0326">Glycosidase</keyword>
<dbReference type="GO" id="GO:0016798">
    <property type="term" value="F:hydrolase activity, acting on glycosyl bonds"/>
    <property type="evidence" value="ECO:0007669"/>
    <property type="project" value="UniProtKB-KW"/>
</dbReference>
<evidence type="ECO:0000313" key="3">
    <source>
        <dbReference type="EMBL" id="QNK02980.1"/>
    </source>
</evidence>
<feature type="signal peptide" evidence="1">
    <location>
        <begin position="1"/>
        <end position="26"/>
    </location>
</feature>
<evidence type="ECO:0000259" key="2">
    <source>
        <dbReference type="Pfam" id="PF17389"/>
    </source>
</evidence>
<dbReference type="KEGG" id="dtl:H8F01_07685"/>
<dbReference type="InterPro" id="IPR008928">
    <property type="entry name" value="6-hairpin_glycosidase_sf"/>
</dbReference>
<keyword evidence="1" id="KW-0732">Signal</keyword>
<dbReference type="InterPro" id="IPR012341">
    <property type="entry name" value="6hp_glycosidase-like_sf"/>
</dbReference>
<dbReference type="InterPro" id="IPR035396">
    <property type="entry name" value="Bac_rhamnosid6H"/>
</dbReference>